<reference evidence="2" key="1">
    <citation type="journal article" date="2022" name="G3 (Bethesda)">
        <title>High quality genome of the basidiomycete yeast Dioszegia hungarica PDD-24b-2 isolated from cloud water.</title>
        <authorList>
            <person name="Jarrige D."/>
            <person name="Haridas S."/>
            <person name="Bleykasten-Grosshans C."/>
            <person name="Joly M."/>
            <person name="Nadalig T."/>
            <person name="Sancelme M."/>
            <person name="Vuilleumier S."/>
            <person name="Grigoriev I.V."/>
            <person name="Amato P."/>
            <person name="Bringel F."/>
        </authorList>
    </citation>
    <scope>NUCLEOTIDE SEQUENCE</scope>
    <source>
        <strain evidence="2">PDD-24b-2</strain>
    </source>
</reference>
<feature type="compositionally biased region" description="Polar residues" evidence="1">
    <location>
        <begin position="33"/>
        <end position="47"/>
    </location>
</feature>
<feature type="compositionally biased region" description="Polar residues" evidence="1">
    <location>
        <begin position="158"/>
        <end position="175"/>
    </location>
</feature>
<feature type="compositionally biased region" description="Polar residues" evidence="1">
    <location>
        <begin position="119"/>
        <end position="150"/>
    </location>
</feature>
<evidence type="ECO:0000313" key="3">
    <source>
        <dbReference type="Proteomes" id="UP001164286"/>
    </source>
</evidence>
<name>A0AA38H512_9TREE</name>
<feature type="compositionally biased region" description="Basic and acidic residues" evidence="1">
    <location>
        <begin position="80"/>
        <end position="90"/>
    </location>
</feature>
<accession>A0AA38H512</accession>
<feature type="region of interest" description="Disordered" evidence="1">
    <location>
        <begin position="1"/>
        <end position="49"/>
    </location>
</feature>
<gene>
    <name evidence="2" type="ORF">MKK02DRAFT_28679</name>
</gene>
<organism evidence="2 3">
    <name type="scientific">Dioszegia hungarica</name>
    <dbReference type="NCBI Taxonomy" id="4972"/>
    <lineage>
        <taxon>Eukaryota</taxon>
        <taxon>Fungi</taxon>
        <taxon>Dikarya</taxon>
        <taxon>Basidiomycota</taxon>
        <taxon>Agaricomycotina</taxon>
        <taxon>Tremellomycetes</taxon>
        <taxon>Tremellales</taxon>
        <taxon>Bulleribasidiaceae</taxon>
        <taxon>Dioszegia</taxon>
    </lineage>
</organism>
<comment type="caution">
    <text evidence="2">The sequence shown here is derived from an EMBL/GenBank/DDBJ whole genome shotgun (WGS) entry which is preliminary data.</text>
</comment>
<evidence type="ECO:0000313" key="2">
    <source>
        <dbReference type="EMBL" id="KAI9633935.1"/>
    </source>
</evidence>
<sequence length="273" mass="29767">MPHRHDHTLHDRSHQNSSNPASARTSRQHTGRSSRSSAKDTSVSVSFNVVPEGGNRCLLEEGALAWHTLDAQLRYEDEQRRRESLQASERRGHRRKNKRHSRHGQARERGSSPDGRNYGSKSGASRGTQAGPHSNTVSTATRTLSAPSTRTEVDPSIATGQQYLTYGYESPQNAQPEPYQMSIAWPGSYGPPQTATEQHEGVPMYDPSQDGGGQSMQLQPYWPAGAIQGVGVPIDDGTEEYWGRKFPGSAPARMIPAVNANVAASLSIRGSDV</sequence>
<dbReference type="GeneID" id="77726826"/>
<feature type="compositionally biased region" description="Basic residues" evidence="1">
    <location>
        <begin position="91"/>
        <end position="104"/>
    </location>
</feature>
<dbReference type="RefSeq" id="XP_052943712.1">
    <property type="nucleotide sequence ID" value="XM_053087621.1"/>
</dbReference>
<evidence type="ECO:0000256" key="1">
    <source>
        <dbReference type="SAM" id="MobiDB-lite"/>
    </source>
</evidence>
<protein>
    <submittedName>
        <fullName evidence="2">Uncharacterized protein</fullName>
    </submittedName>
</protein>
<dbReference type="Proteomes" id="UP001164286">
    <property type="component" value="Unassembled WGS sequence"/>
</dbReference>
<feature type="region of interest" description="Disordered" evidence="1">
    <location>
        <begin position="80"/>
        <end position="200"/>
    </location>
</feature>
<dbReference type="EMBL" id="JAKWFO010000008">
    <property type="protein sequence ID" value="KAI9633935.1"/>
    <property type="molecule type" value="Genomic_DNA"/>
</dbReference>
<proteinExistence type="predicted"/>
<feature type="compositionally biased region" description="Polar residues" evidence="1">
    <location>
        <begin position="15"/>
        <end position="25"/>
    </location>
</feature>
<dbReference type="AlphaFoldDB" id="A0AA38H512"/>
<keyword evidence="3" id="KW-1185">Reference proteome</keyword>